<dbReference type="SUPFAM" id="SSF159501">
    <property type="entry name" value="EreA/ChaN-like"/>
    <property type="match status" value="1"/>
</dbReference>
<dbReference type="Gene3D" id="3.30.1870.10">
    <property type="entry name" value="EreA-like, domain 2"/>
    <property type="match status" value="1"/>
</dbReference>
<accession>A0A371J366</accession>
<dbReference type="Proteomes" id="UP000215694">
    <property type="component" value="Unassembled WGS sequence"/>
</dbReference>
<protein>
    <recommendedName>
        <fullName evidence="3">Erythromycin esterase family protein</fullName>
    </recommendedName>
</protein>
<proteinExistence type="predicted"/>
<name>A0A371J366_9FIRM</name>
<evidence type="ECO:0000313" key="1">
    <source>
        <dbReference type="EMBL" id="RDY27108.1"/>
    </source>
</evidence>
<comment type="caution">
    <text evidence="1">The sequence shown here is derived from an EMBL/GenBank/DDBJ whole genome shotgun (WGS) entry which is preliminary data.</text>
</comment>
<keyword evidence="2" id="KW-1185">Reference proteome</keyword>
<evidence type="ECO:0000313" key="2">
    <source>
        <dbReference type="Proteomes" id="UP000215694"/>
    </source>
</evidence>
<reference evidence="1 2" key="1">
    <citation type="journal article" date="2017" name="Genome Announc.">
        <title>Draft Genome Sequence of Romboutsia weinsteinii sp. nov. Strain CCRI-19649(T) Isolated from Surface Water.</title>
        <authorList>
            <person name="Maheux A.F."/>
            <person name="Boudreau D.K."/>
            <person name="Berube E."/>
            <person name="Boissinot M."/>
            <person name="Cantin P."/>
            <person name="Raymond F."/>
            <person name="Corbeil J."/>
            <person name="Omar R.F."/>
            <person name="Bergeron M.G."/>
        </authorList>
    </citation>
    <scope>NUCLEOTIDE SEQUENCE [LARGE SCALE GENOMIC DNA]</scope>
    <source>
        <strain evidence="1 2">CCRI-19649</strain>
    </source>
</reference>
<dbReference type="AlphaFoldDB" id="A0A371J366"/>
<gene>
    <name evidence="1" type="ORF">CHL78_010825</name>
</gene>
<sequence>MIFKSIFALITTTCLITSGCTSSNTVDVESSYLEKNYSEINLQDVDNLSDLNLLQDDIGNKELILTGENHAIASNRPLNIKLVKYLKKEIDIKYYLMETQYSESYFFNKYLESGDESILDECFKATKGTFTYNEDAYNFIKDLYEFNKTLSSKDRIKIIGIDIEHAPATTIKYLSEVINKNKDQVPQDLYRFLEQINPSKTQDSTKVKEICNNLLNDIIRSEDKYKDYLKEDYVGFKLVIENIIARINAYENDDNFTLIREPKIYDNFKVLYNYLPKGKYYGQWGGFHINQETSTQDGNIECFAYLLNQDSEFEDKILSIMYAYNDSKYMDKPSNSNPNYRESTVSNVDSKLFTNYITKGKNNAIIFKLNSVGSPFNDKLIWYNSSSPDNKDKVTTDYFDYLIIINESKASKPLDL</sequence>
<dbReference type="Gene3D" id="1.20.1440.30">
    <property type="entry name" value="Biosynthetic Protein domain"/>
    <property type="match status" value="1"/>
</dbReference>
<organism evidence="1 2">
    <name type="scientific">Romboutsia weinsteinii</name>
    <dbReference type="NCBI Taxonomy" id="2020949"/>
    <lineage>
        <taxon>Bacteria</taxon>
        <taxon>Bacillati</taxon>
        <taxon>Bacillota</taxon>
        <taxon>Clostridia</taxon>
        <taxon>Peptostreptococcales</taxon>
        <taxon>Peptostreptococcaceae</taxon>
        <taxon>Romboutsia</taxon>
    </lineage>
</organism>
<dbReference type="EMBL" id="NOJY02000016">
    <property type="protein sequence ID" value="RDY27108.1"/>
    <property type="molecule type" value="Genomic_DNA"/>
</dbReference>
<dbReference type="Gene3D" id="3.40.1660.10">
    <property type="entry name" value="EreA-like (biosynthetic domain)"/>
    <property type="match status" value="1"/>
</dbReference>
<dbReference type="PROSITE" id="PS51257">
    <property type="entry name" value="PROKAR_LIPOPROTEIN"/>
    <property type="match status" value="1"/>
</dbReference>
<evidence type="ECO:0008006" key="3">
    <source>
        <dbReference type="Google" id="ProtNLM"/>
    </source>
</evidence>